<dbReference type="KEGG" id="uli:ETAA1_36380"/>
<sequence precursor="true">MPRLAPAVALLLFAYAGAARAQEPGKLRSPITQLFVRWDGVTAHKAAYDGSALGSALRGPTGDSARALLAHLPMMLGNDLLAGPLLEGKSPDELKAVHADLKAAEQILALLLDKGVIVAAPVTLAHLPPLPTDVSRFRLLRLDSAATYDSALTSFDVIDAPDDRSDETKVLAAARQRRRQELDRELTNTLGLNLGTDLMPYLGDRLCLYQSPTEGLSVFGQVVCVSVKDAAKVRAAADQLTRGVENLAGGRTKIRKRVVAEVDTREIYNREFGVVTPTCAVSGDLFVIGGTPQCVQGFALRHAGRLPMWSPDSETGARLTTMPSDAVGLQFCRPESVVKNICTVAPLFLSQTGQFSERNSSEFNPTEVGLVPNAHELCSHFFPNLTYTRDAGRTVRIDVHDSFSLPLEFIRFEPFLFAALTGLR</sequence>
<evidence type="ECO:0000313" key="2">
    <source>
        <dbReference type="EMBL" id="QDU21667.1"/>
    </source>
</evidence>
<proteinExistence type="predicted"/>
<name>A0A517XW05_9BACT</name>
<dbReference type="AlphaFoldDB" id="A0A517XW05"/>
<feature type="chain" id="PRO_5022122993" evidence="1">
    <location>
        <begin position="22"/>
        <end position="424"/>
    </location>
</feature>
<keyword evidence="1" id="KW-0732">Signal</keyword>
<organism evidence="2 3">
    <name type="scientific">Urbifossiella limnaea</name>
    <dbReference type="NCBI Taxonomy" id="2528023"/>
    <lineage>
        <taxon>Bacteria</taxon>
        <taxon>Pseudomonadati</taxon>
        <taxon>Planctomycetota</taxon>
        <taxon>Planctomycetia</taxon>
        <taxon>Gemmatales</taxon>
        <taxon>Gemmataceae</taxon>
        <taxon>Urbifossiella</taxon>
    </lineage>
</organism>
<keyword evidence="3" id="KW-1185">Reference proteome</keyword>
<dbReference type="EMBL" id="CP036273">
    <property type="protein sequence ID" value="QDU21667.1"/>
    <property type="molecule type" value="Genomic_DNA"/>
</dbReference>
<evidence type="ECO:0000313" key="3">
    <source>
        <dbReference type="Proteomes" id="UP000319576"/>
    </source>
</evidence>
<reference evidence="2 3" key="1">
    <citation type="submission" date="2019-02" db="EMBL/GenBank/DDBJ databases">
        <title>Deep-cultivation of Planctomycetes and their phenomic and genomic characterization uncovers novel biology.</title>
        <authorList>
            <person name="Wiegand S."/>
            <person name="Jogler M."/>
            <person name="Boedeker C."/>
            <person name="Pinto D."/>
            <person name="Vollmers J."/>
            <person name="Rivas-Marin E."/>
            <person name="Kohn T."/>
            <person name="Peeters S.H."/>
            <person name="Heuer A."/>
            <person name="Rast P."/>
            <person name="Oberbeckmann S."/>
            <person name="Bunk B."/>
            <person name="Jeske O."/>
            <person name="Meyerdierks A."/>
            <person name="Storesund J.E."/>
            <person name="Kallscheuer N."/>
            <person name="Luecker S."/>
            <person name="Lage O.M."/>
            <person name="Pohl T."/>
            <person name="Merkel B.J."/>
            <person name="Hornburger P."/>
            <person name="Mueller R.-W."/>
            <person name="Bruemmer F."/>
            <person name="Labrenz M."/>
            <person name="Spormann A.M."/>
            <person name="Op den Camp H."/>
            <person name="Overmann J."/>
            <person name="Amann R."/>
            <person name="Jetten M.S.M."/>
            <person name="Mascher T."/>
            <person name="Medema M.H."/>
            <person name="Devos D.P."/>
            <person name="Kaster A.-K."/>
            <person name="Ovreas L."/>
            <person name="Rohde M."/>
            <person name="Galperin M.Y."/>
            <person name="Jogler C."/>
        </authorList>
    </citation>
    <scope>NUCLEOTIDE SEQUENCE [LARGE SCALE GENOMIC DNA]</scope>
    <source>
        <strain evidence="2 3">ETA_A1</strain>
    </source>
</reference>
<feature type="signal peptide" evidence="1">
    <location>
        <begin position="1"/>
        <end position="21"/>
    </location>
</feature>
<accession>A0A517XW05</accession>
<evidence type="ECO:0000256" key="1">
    <source>
        <dbReference type="SAM" id="SignalP"/>
    </source>
</evidence>
<gene>
    <name evidence="2" type="ORF">ETAA1_36380</name>
</gene>
<protein>
    <submittedName>
        <fullName evidence="2">Uncharacterized protein</fullName>
    </submittedName>
</protein>
<dbReference type="Proteomes" id="UP000319576">
    <property type="component" value="Chromosome"/>
</dbReference>